<name>A0A455SN21_9CHLR</name>
<evidence type="ECO:0000313" key="1">
    <source>
        <dbReference type="EMBL" id="BBH86464.1"/>
    </source>
</evidence>
<gene>
    <name evidence="1" type="ORF">KTC_12150</name>
</gene>
<organism evidence="1">
    <name type="scientific">Thermosporothrix sp. COM3</name>
    <dbReference type="NCBI Taxonomy" id="2490863"/>
    <lineage>
        <taxon>Bacteria</taxon>
        <taxon>Bacillati</taxon>
        <taxon>Chloroflexota</taxon>
        <taxon>Ktedonobacteria</taxon>
        <taxon>Ktedonobacterales</taxon>
        <taxon>Thermosporotrichaceae</taxon>
        <taxon>Thermosporothrix</taxon>
    </lineage>
</organism>
<reference evidence="1" key="1">
    <citation type="submission" date="2018-12" db="EMBL/GenBank/DDBJ databases">
        <title>Novel natural products biosynthetic potential of the class Ktedonobacteria.</title>
        <authorList>
            <person name="Zheng Y."/>
            <person name="Saitou A."/>
            <person name="Wang C.M."/>
            <person name="Toyoda A."/>
            <person name="Minakuchi Y."/>
            <person name="Sekiguchi Y."/>
            <person name="Ueda K."/>
            <person name="Takano H."/>
            <person name="Sakai Y."/>
            <person name="Yokota A."/>
            <person name="Yabe S."/>
        </authorList>
    </citation>
    <scope>NUCLEOTIDE SEQUENCE</scope>
    <source>
        <strain evidence="1">COM3</strain>
    </source>
</reference>
<protein>
    <submittedName>
        <fullName evidence="1">Uncharacterized protein</fullName>
    </submittedName>
</protein>
<sequence length="41" mass="4851">MLEGKGLNILFDTERYRYKYVRLLDFKSLGEGVVQVHYALD</sequence>
<accession>A0A455SN21</accession>
<proteinExistence type="predicted"/>
<dbReference type="AlphaFoldDB" id="A0A455SN21"/>
<dbReference type="EMBL" id="AP019376">
    <property type="protein sequence ID" value="BBH86464.1"/>
    <property type="molecule type" value="Genomic_DNA"/>
</dbReference>